<dbReference type="EMBL" id="BJYY01000015">
    <property type="protein sequence ID" value="GEO34718.1"/>
    <property type="molecule type" value="Genomic_DNA"/>
</dbReference>
<dbReference type="RefSeq" id="WP_146904815.1">
    <property type="nucleotide sequence ID" value="NZ_BAAARM010000004.1"/>
</dbReference>
<dbReference type="AlphaFoldDB" id="A0A512DE24"/>
<gene>
    <name evidence="2" type="ORF">CAE01nite_24430</name>
</gene>
<accession>A0A512DE24</accession>
<dbReference type="Proteomes" id="UP000321181">
    <property type="component" value="Unassembled WGS sequence"/>
</dbReference>
<name>A0A512DE24_9CELL</name>
<keyword evidence="3" id="KW-1185">Reference proteome</keyword>
<keyword evidence="1" id="KW-0812">Transmembrane</keyword>
<evidence type="ECO:0000313" key="2">
    <source>
        <dbReference type="EMBL" id="GEO34718.1"/>
    </source>
</evidence>
<feature type="transmembrane region" description="Helical" evidence="1">
    <location>
        <begin position="94"/>
        <end position="117"/>
    </location>
</feature>
<feature type="transmembrane region" description="Helical" evidence="1">
    <location>
        <begin position="287"/>
        <end position="309"/>
    </location>
</feature>
<organism evidence="2 3">
    <name type="scientific">Cellulomonas aerilata</name>
    <dbReference type="NCBI Taxonomy" id="515326"/>
    <lineage>
        <taxon>Bacteria</taxon>
        <taxon>Bacillati</taxon>
        <taxon>Actinomycetota</taxon>
        <taxon>Actinomycetes</taxon>
        <taxon>Micrococcales</taxon>
        <taxon>Cellulomonadaceae</taxon>
        <taxon>Cellulomonas</taxon>
    </lineage>
</organism>
<evidence type="ECO:0000256" key="1">
    <source>
        <dbReference type="SAM" id="Phobius"/>
    </source>
</evidence>
<keyword evidence="1" id="KW-0472">Membrane</keyword>
<feature type="transmembrane region" description="Helical" evidence="1">
    <location>
        <begin position="124"/>
        <end position="152"/>
    </location>
</feature>
<sequence>MLAVWAVARAWSAVVLLVVAREQVEVLWVPQDPSYVQYTGLMWDADWYRGIATEGYPDSLPTGPDGRVLQNPWAFYPLYPLLTRGVMALTGASWALAAPTLALVLGAGAALCVHAVVRRGAPRAVAAVPGLPLATVALVGCFPAGPVLQVAYTESLALLLVAGSLLLLLQRRYGWAAVTVVALGFTRAVALPMAVVVLVHAAVRLRAARHAARHATRDGGRGPDRLGPRDGAGLLALLAAAVVSGVAWPLICGWATGVPDGYLRTQAAWRGRPEVVPMVPWLDVARWLWGPAGPWLLVPAGALVVAVLLSPPARRLGAELQAWTAAYLAYLVGVVEPGTSLVRFSLLAFPLGAVAAGAVRGPAWARRLWLGALLVAGAALQLAWTWGLWRLTPPSGWPP</sequence>
<evidence type="ECO:0000313" key="3">
    <source>
        <dbReference type="Proteomes" id="UP000321181"/>
    </source>
</evidence>
<feature type="transmembrane region" description="Helical" evidence="1">
    <location>
        <begin position="368"/>
        <end position="389"/>
    </location>
</feature>
<comment type="caution">
    <text evidence="2">The sequence shown here is derived from an EMBL/GenBank/DDBJ whole genome shotgun (WGS) entry which is preliminary data.</text>
</comment>
<keyword evidence="1" id="KW-1133">Transmembrane helix</keyword>
<proteinExistence type="predicted"/>
<dbReference type="OrthoDB" id="151635at2"/>
<feature type="transmembrane region" description="Helical" evidence="1">
    <location>
        <begin position="231"/>
        <end position="251"/>
    </location>
</feature>
<evidence type="ECO:0008006" key="4">
    <source>
        <dbReference type="Google" id="ProtNLM"/>
    </source>
</evidence>
<protein>
    <recommendedName>
        <fullName evidence="4">Integral membrane protein</fullName>
    </recommendedName>
</protein>
<reference evidence="2 3" key="1">
    <citation type="submission" date="2019-07" db="EMBL/GenBank/DDBJ databases">
        <title>Whole genome shotgun sequence of Cellulomonas aerilata NBRC 106308.</title>
        <authorList>
            <person name="Hosoyama A."/>
            <person name="Uohara A."/>
            <person name="Ohji S."/>
            <person name="Ichikawa N."/>
        </authorList>
    </citation>
    <scope>NUCLEOTIDE SEQUENCE [LARGE SCALE GENOMIC DNA]</scope>
    <source>
        <strain evidence="2 3">NBRC 106308</strain>
    </source>
</reference>
<feature type="transmembrane region" description="Helical" evidence="1">
    <location>
        <begin position="172"/>
        <end position="203"/>
    </location>
</feature>